<keyword evidence="3" id="KW-0479">Metal-binding</keyword>
<evidence type="ECO:0000256" key="7">
    <source>
        <dbReference type="ARBA" id="ARBA00049243"/>
    </source>
</evidence>
<dbReference type="InterPro" id="IPR002328">
    <property type="entry name" value="ADH_Zn_CS"/>
</dbReference>
<evidence type="ECO:0000313" key="9">
    <source>
        <dbReference type="EMBL" id="GHE41688.1"/>
    </source>
</evidence>
<dbReference type="InterPro" id="IPR011032">
    <property type="entry name" value="GroES-like_sf"/>
</dbReference>
<evidence type="ECO:0000256" key="1">
    <source>
        <dbReference type="ARBA" id="ARBA00001947"/>
    </source>
</evidence>
<evidence type="ECO:0000256" key="2">
    <source>
        <dbReference type="ARBA" id="ARBA00013190"/>
    </source>
</evidence>
<keyword evidence="10" id="KW-1185">Reference proteome</keyword>
<dbReference type="SUPFAM" id="SSF50129">
    <property type="entry name" value="GroES-like"/>
    <property type="match status" value="1"/>
</dbReference>
<dbReference type="PANTHER" id="PTHR42940:SF8">
    <property type="entry name" value="VACUOLAR PROTEIN SORTING-ASSOCIATED PROTEIN 11"/>
    <property type="match status" value="1"/>
</dbReference>
<reference evidence="9" key="2">
    <citation type="submission" date="2020-09" db="EMBL/GenBank/DDBJ databases">
        <authorList>
            <person name="Sun Q."/>
            <person name="Zhou Y."/>
        </authorList>
    </citation>
    <scope>NUCLEOTIDE SEQUENCE</scope>
    <source>
        <strain evidence="9">CGMCC 4.7403</strain>
    </source>
</reference>
<comment type="catalytic activity">
    <reaction evidence="7">
        <text>a primary alcohol + NAD(+) = an aldehyde + NADH + H(+)</text>
        <dbReference type="Rhea" id="RHEA:10736"/>
        <dbReference type="ChEBI" id="CHEBI:15378"/>
        <dbReference type="ChEBI" id="CHEBI:15734"/>
        <dbReference type="ChEBI" id="CHEBI:17478"/>
        <dbReference type="ChEBI" id="CHEBI:57540"/>
        <dbReference type="ChEBI" id="CHEBI:57945"/>
        <dbReference type="EC" id="1.1.1.1"/>
    </reaction>
</comment>
<dbReference type="Pfam" id="PF08240">
    <property type="entry name" value="ADH_N"/>
    <property type="match status" value="1"/>
</dbReference>
<evidence type="ECO:0000256" key="5">
    <source>
        <dbReference type="ARBA" id="ARBA00023002"/>
    </source>
</evidence>
<keyword evidence="5" id="KW-0560">Oxidoreductase</keyword>
<dbReference type="EMBL" id="BNAT01000025">
    <property type="protein sequence ID" value="GHE41688.1"/>
    <property type="molecule type" value="Genomic_DNA"/>
</dbReference>
<name>A0A918Z8T4_9ACTN</name>
<dbReference type="Gene3D" id="3.90.180.10">
    <property type="entry name" value="Medium-chain alcohol dehydrogenases, catalytic domain"/>
    <property type="match status" value="1"/>
</dbReference>
<dbReference type="GO" id="GO:0004022">
    <property type="term" value="F:alcohol dehydrogenase (NAD+) activity"/>
    <property type="evidence" value="ECO:0007669"/>
    <property type="project" value="UniProtKB-EC"/>
</dbReference>
<dbReference type="Proteomes" id="UP000603227">
    <property type="component" value="Unassembled WGS sequence"/>
</dbReference>
<dbReference type="AlphaFoldDB" id="A0A918Z8T4"/>
<evidence type="ECO:0000256" key="3">
    <source>
        <dbReference type="ARBA" id="ARBA00022723"/>
    </source>
</evidence>
<dbReference type="RefSeq" id="WP_189785669.1">
    <property type="nucleotide sequence ID" value="NZ_CP022161.1"/>
</dbReference>
<dbReference type="GO" id="GO:0008270">
    <property type="term" value="F:zinc ion binding"/>
    <property type="evidence" value="ECO:0007669"/>
    <property type="project" value="InterPro"/>
</dbReference>
<sequence length="128" mass="13668">MQVEARAIRQPDGPFLQESLELEDPRTDEVLVELRATGVCHTDLGARDQSIPAALPVVRGHEGAGVVRAVGSGVTGLAPGDHVVMSHVYCGACVNCRAGQVSYCKDVVPRTLFGLWGGRDEPIERFSS</sequence>
<evidence type="ECO:0000313" key="10">
    <source>
        <dbReference type="Proteomes" id="UP000603227"/>
    </source>
</evidence>
<comment type="caution">
    <text evidence="9">The sequence shown here is derived from an EMBL/GenBank/DDBJ whole genome shotgun (WGS) entry which is preliminary data.</text>
</comment>
<reference evidence="9" key="1">
    <citation type="journal article" date="2014" name="Int. J. Syst. Evol. Microbiol.">
        <title>Complete genome sequence of Corynebacterium casei LMG S-19264T (=DSM 44701T), isolated from a smear-ripened cheese.</title>
        <authorList>
            <consortium name="US DOE Joint Genome Institute (JGI-PGF)"/>
            <person name="Walter F."/>
            <person name="Albersmeier A."/>
            <person name="Kalinowski J."/>
            <person name="Ruckert C."/>
        </authorList>
    </citation>
    <scope>NUCLEOTIDE SEQUENCE</scope>
    <source>
        <strain evidence="9">CGMCC 4.7403</strain>
    </source>
</reference>
<dbReference type="PANTHER" id="PTHR42940">
    <property type="entry name" value="ALCOHOL DEHYDROGENASE 1-RELATED"/>
    <property type="match status" value="1"/>
</dbReference>
<gene>
    <name evidence="9" type="ORF">GCM10017771_61050</name>
</gene>
<dbReference type="InterPro" id="IPR013154">
    <property type="entry name" value="ADH-like_N"/>
</dbReference>
<comment type="cofactor">
    <cofactor evidence="1">
        <name>Zn(2+)</name>
        <dbReference type="ChEBI" id="CHEBI:29105"/>
    </cofactor>
</comment>
<evidence type="ECO:0000256" key="4">
    <source>
        <dbReference type="ARBA" id="ARBA00022833"/>
    </source>
</evidence>
<dbReference type="PROSITE" id="PS00059">
    <property type="entry name" value="ADH_ZINC"/>
    <property type="match status" value="1"/>
</dbReference>
<accession>A0A918Z8T4</accession>
<protein>
    <recommendedName>
        <fullName evidence="2">alcohol dehydrogenase</fullName>
        <ecNumber evidence="2">1.1.1.1</ecNumber>
    </recommendedName>
</protein>
<dbReference type="GO" id="GO:0005737">
    <property type="term" value="C:cytoplasm"/>
    <property type="evidence" value="ECO:0007669"/>
    <property type="project" value="TreeGrafter"/>
</dbReference>
<dbReference type="EC" id="1.1.1.1" evidence="2"/>
<evidence type="ECO:0000259" key="8">
    <source>
        <dbReference type="Pfam" id="PF08240"/>
    </source>
</evidence>
<feature type="domain" description="Alcohol dehydrogenase-like N-terminal" evidence="8">
    <location>
        <begin position="28"/>
        <end position="118"/>
    </location>
</feature>
<comment type="catalytic activity">
    <reaction evidence="6">
        <text>a secondary alcohol + NAD(+) = a ketone + NADH + H(+)</text>
        <dbReference type="Rhea" id="RHEA:10740"/>
        <dbReference type="ChEBI" id="CHEBI:15378"/>
        <dbReference type="ChEBI" id="CHEBI:17087"/>
        <dbReference type="ChEBI" id="CHEBI:35681"/>
        <dbReference type="ChEBI" id="CHEBI:57540"/>
        <dbReference type="ChEBI" id="CHEBI:57945"/>
        <dbReference type="EC" id="1.1.1.1"/>
    </reaction>
</comment>
<keyword evidence="4" id="KW-0862">Zinc</keyword>
<organism evidence="9 10">
    <name type="scientific">Streptomyces capitiformicae</name>
    <dbReference type="NCBI Taxonomy" id="2014920"/>
    <lineage>
        <taxon>Bacteria</taxon>
        <taxon>Bacillati</taxon>
        <taxon>Actinomycetota</taxon>
        <taxon>Actinomycetes</taxon>
        <taxon>Kitasatosporales</taxon>
        <taxon>Streptomycetaceae</taxon>
        <taxon>Streptomyces</taxon>
    </lineage>
</organism>
<evidence type="ECO:0000256" key="6">
    <source>
        <dbReference type="ARBA" id="ARBA00049164"/>
    </source>
</evidence>
<proteinExistence type="predicted"/>